<accession>A0A9W9F482</accession>
<dbReference type="InterPro" id="IPR050491">
    <property type="entry name" value="AmpC-like"/>
</dbReference>
<dbReference type="AlphaFoldDB" id="A0A9W9F482"/>
<evidence type="ECO:0000313" key="3">
    <source>
        <dbReference type="EMBL" id="KAJ5093217.1"/>
    </source>
</evidence>
<evidence type="ECO:0000259" key="2">
    <source>
        <dbReference type="Pfam" id="PF00144"/>
    </source>
</evidence>
<dbReference type="Proteomes" id="UP001149165">
    <property type="component" value="Unassembled WGS sequence"/>
</dbReference>
<proteinExistence type="inferred from homology"/>
<protein>
    <recommendedName>
        <fullName evidence="2">Beta-lactamase-related domain-containing protein</fullName>
    </recommendedName>
</protein>
<evidence type="ECO:0000313" key="4">
    <source>
        <dbReference type="Proteomes" id="UP001149165"/>
    </source>
</evidence>
<name>A0A9W9F482_9EURO</name>
<organism evidence="3 4">
    <name type="scientific">Penicillium angulare</name>
    <dbReference type="NCBI Taxonomy" id="116970"/>
    <lineage>
        <taxon>Eukaryota</taxon>
        <taxon>Fungi</taxon>
        <taxon>Dikarya</taxon>
        <taxon>Ascomycota</taxon>
        <taxon>Pezizomycotina</taxon>
        <taxon>Eurotiomycetes</taxon>
        <taxon>Eurotiomycetidae</taxon>
        <taxon>Eurotiales</taxon>
        <taxon>Aspergillaceae</taxon>
        <taxon>Penicillium</taxon>
    </lineage>
</organism>
<dbReference type="SUPFAM" id="SSF56601">
    <property type="entry name" value="beta-lactamase/transpeptidase-like"/>
    <property type="match status" value="1"/>
</dbReference>
<gene>
    <name evidence="3" type="ORF">N7456_009078</name>
</gene>
<dbReference type="OrthoDB" id="4343459at2759"/>
<dbReference type="Gene3D" id="3.40.710.10">
    <property type="entry name" value="DD-peptidase/beta-lactamase superfamily"/>
    <property type="match status" value="1"/>
</dbReference>
<dbReference type="EMBL" id="JAPQKH010000006">
    <property type="protein sequence ID" value="KAJ5093217.1"/>
    <property type="molecule type" value="Genomic_DNA"/>
</dbReference>
<comment type="caution">
    <text evidence="3">The sequence shown here is derived from an EMBL/GenBank/DDBJ whole genome shotgun (WGS) entry which is preliminary data.</text>
</comment>
<dbReference type="PANTHER" id="PTHR46825:SF14">
    <property type="entry name" value="BETA-LACTAMASE-RELATED DOMAIN-CONTAINING PROTEIN"/>
    <property type="match status" value="1"/>
</dbReference>
<reference evidence="3" key="2">
    <citation type="journal article" date="2023" name="IMA Fungus">
        <title>Comparative genomic study of the Penicillium genus elucidates a diverse pangenome and 15 lateral gene transfer events.</title>
        <authorList>
            <person name="Petersen C."/>
            <person name="Sorensen T."/>
            <person name="Nielsen M.R."/>
            <person name="Sondergaard T.E."/>
            <person name="Sorensen J.L."/>
            <person name="Fitzpatrick D.A."/>
            <person name="Frisvad J.C."/>
            <person name="Nielsen K.L."/>
        </authorList>
    </citation>
    <scope>NUCLEOTIDE SEQUENCE</scope>
    <source>
        <strain evidence="3">IBT 30069</strain>
    </source>
</reference>
<reference evidence="3" key="1">
    <citation type="submission" date="2022-11" db="EMBL/GenBank/DDBJ databases">
        <authorList>
            <person name="Petersen C."/>
        </authorList>
    </citation>
    <scope>NUCLEOTIDE SEQUENCE</scope>
    <source>
        <strain evidence="3">IBT 30069</strain>
    </source>
</reference>
<keyword evidence="4" id="KW-1185">Reference proteome</keyword>
<feature type="domain" description="Beta-lactamase-related" evidence="2">
    <location>
        <begin position="25"/>
        <end position="405"/>
    </location>
</feature>
<dbReference type="PANTHER" id="PTHR46825">
    <property type="entry name" value="D-ALANYL-D-ALANINE-CARBOXYPEPTIDASE/ENDOPEPTIDASE AMPH"/>
    <property type="match status" value="1"/>
</dbReference>
<dbReference type="Pfam" id="PF00144">
    <property type="entry name" value="Beta-lactamase"/>
    <property type="match status" value="1"/>
</dbReference>
<dbReference type="InterPro" id="IPR001466">
    <property type="entry name" value="Beta-lactam-related"/>
</dbReference>
<dbReference type="InterPro" id="IPR012338">
    <property type="entry name" value="Beta-lactam/transpept-like"/>
</dbReference>
<evidence type="ECO:0000256" key="1">
    <source>
        <dbReference type="ARBA" id="ARBA00038215"/>
    </source>
</evidence>
<sequence length="580" mass="64735">MVNSANKKFGRKDAIERLQVAMTDVEEAMRIAKAPSISVGIIHEGEIIFRQSFGLRDVAGNHKADSDTSYLIGSCSKMITVAALGILVEEGKLSWDDTIQSHLPTFNPVEDPDIAQHATLFDAARHSTGLASANTIFTGPNGTFSNTAHDHIAMLNGLPTSNSSGQRFRSWWYYNNAAFGVLAQIIETVSDLKFFEFVQNRILEALKLHQTTVSGDELESNPNIAWPYVQTARGTWSPIPSYTTPELHSPFLASMGMRSSVNDMLTFLAAIMNRYNEEIGTDPFPQIITPNTINPLRRVADMWDYWWERPIEDGFENDTAYMLGWYRTTMPTIALGMTSLHGCMNTNVNDSWNMNIIGRESKSRTLYGSHGISNGGVATAYVIPESGTAIVALSNAADACDAADTASKILLQALFDLKPKVDLVSYMISERDRGIKQHESMISHWKRGYDAKKYNEVHEDVSGIYIGLHTSRIDIVQSETAAAGLAVIFANNSTSSCDLEPYNDLALSFLPLDHGSLLARGMIDWDYYKVGIFEFVKDEGNIVGFWWQWDEFDYPGLWVKKRKGIAEHEVLDKFGRFRKS</sequence>
<comment type="similarity">
    <text evidence="1">Belongs to the peptidase S12 family.</text>
</comment>